<evidence type="ECO:0000256" key="3">
    <source>
        <dbReference type="SAM" id="MobiDB-lite"/>
    </source>
</evidence>
<protein>
    <submittedName>
        <fullName evidence="6">Uncharacterized protein</fullName>
    </submittedName>
</protein>
<dbReference type="InterPro" id="IPR008881">
    <property type="entry name" value="Trigger_fac_ribosome-bd_bac"/>
</dbReference>
<keyword evidence="2" id="KW-0413">Isomerase</keyword>
<organism evidence="6 7">
    <name type="scientific">Candidatus Woesebacteria bacterium RIFCSPHIGHO2_01_FULL_37_10</name>
    <dbReference type="NCBI Taxonomy" id="1802489"/>
    <lineage>
        <taxon>Bacteria</taxon>
        <taxon>Candidatus Woeseibacteriota</taxon>
    </lineage>
</organism>
<dbReference type="GO" id="GO:0015031">
    <property type="term" value="P:protein transport"/>
    <property type="evidence" value="ECO:0007669"/>
    <property type="project" value="InterPro"/>
</dbReference>
<dbReference type="Pfam" id="PF05697">
    <property type="entry name" value="Trigger_N"/>
    <property type="match status" value="1"/>
</dbReference>
<evidence type="ECO:0000259" key="4">
    <source>
        <dbReference type="Pfam" id="PF05697"/>
    </source>
</evidence>
<dbReference type="Gene3D" id="3.30.70.1050">
    <property type="entry name" value="Trigger factor ribosome-binding domain"/>
    <property type="match status" value="1"/>
</dbReference>
<evidence type="ECO:0000313" key="7">
    <source>
        <dbReference type="Proteomes" id="UP000178446"/>
    </source>
</evidence>
<dbReference type="SUPFAM" id="SSF102735">
    <property type="entry name" value="Trigger factor ribosome-binding domain"/>
    <property type="match status" value="1"/>
</dbReference>
<dbReference type="InterPro" id="IPR008880">
    <property type="entry name" value="Trigger_fac_C"/>
</dbReference>
<evidence type="ECO:0000256" key="2">
    <source>
        <dbReference type="ARBA" id="ARBA00023235"/>
    </source>
</evidence>
<dbReference type="AlphaFoldDB" id="A0A1F7XVI1"/>
<dbReference type="SUPFAM" id="SSF109998">
    <property type="entry name" value="Triger factor/SurA peptide-binding domain-like"/>
    <property type="match status" value="1"/>
</dbReference>
<dbReference type="Pfam" id="PF05698">
    <property type="entry name" value="Trigger_C"/>
    <property type="match status" value="1"/>
</dbReference>
<dbReference type="Proteomes" id="UP000178446">
    <property type="component" value="Unassembled WGS sequence"/>
</dbReference>
<dbReference type="InterPro" id="IPR027304">
    <property type="entry name" value="Trigger_fact/SurA_dom_sf"/>
</dbReference>
<evidence type="ECO:0000313" key="6">
    <source>
        <dbReference type="EMBL" id="OGM18285.1"/>
    </source>
</evidence>
<reference evidence="6 7" key="1">
    <citation type="journal article" date="2016" name="Nat. Commun.">
        <title>Thousands of microbial genomes shed light on interconnected biogeochemical processes in an aquifer system.</title>
        <authorList>
            <person name="Anantharaman K."/>
            <person name="Brown C.T."/>
            <person name="Hug L.A."/>
            <person name="Sharon I."/>
            <person name="Castelle C.J."/>
            <person name="Probst A.J."/>
            <person name="Thomas B.C."/>
            <person name="Singh A."/>
            <person name="Wilkins M.J."/>
            <person name="Karaoz U."/>
            <person name="Brodie E.L."/>
            <person name="Williams K.H."/>
            <person name="Hubbard S.S."/>
            <person name="Banfield J.F."/>
        </authorList>
    </citation>
    <scope>NUCLEOTIDE SEQUENCE [LARGE SCALE GENOMIC DNA]</scope>
</reference>
<feature type="region of interest" description="Disordered" evidence="3">
    <location>
        <begin position="148"/>
        <end position="168"/>
    </location>
</feature>
<name>A0A1F7XVI1_9BACT</name>
<feature type="compositionally biased region" description="Basic and acidic residues" evidence="3">
    <location>
        <begin position="156"/>
        <end position="168"/>
    </location>
</feature>
<feature type="domain" description="Trigger factor ribosome-binding bacterial" evidence="4">
    <location>
        <begin position="17"/>
        <end position="137"/>
    </location>
</feature>
<gene>
    <name evidence="6" type="ORF">A2685_02975</name>
</gene>
<accession>A0A1F7XVI1</accession>
<comment type="caution">
    <text evidence="6">The sequence shown here is derived from an EMBL/GenBank/DDBJ whole genome shotgun (WGS) entry which is preliminary data.</text>
</comment>
<proteinExistence type="predicted"/>
<dbReference type="Gene3D" id="1.10.3120.10">
    <property type="entry name" value="Trigger factor, C-terminal domain"/>
    <property type="match status" value="1"/>
</dbReference>
<evidence type="ECO:0000256" key="1">
    <source>
        <dbReference type="ARBA" id="ARBA00023110"/>
    </source>
</evidence>
<keyword evidence="1" id="KW-0697">Rotamase</keyword>
<dbReference type="GO" id="GO:0003755">
    <property type="term" value="F:peptidyl-prolyl cis-trans isomerase activity"/>
    <property type="evidence" value="ECO:0007669"/>
    <property type="project" value="UniProtKB-KW"/>
</dbReference>
<sequence length="303" mass="33757">MPVKTDPEENTKVGSTVARSDDGTVQITFTIPYVNIKKEKADVVKQLSEGLEIPGFRKGMAPLTEAEKHIGQNTIIEKLLSKMLPPLLEKTFSENNLKPIIFPKVELVKAKENENWEIRATTAEILEFDIGDYKQIAKAANNKNAIWTPETLGNEKPGEENKPPTREQKEQNVIKALLEHIKVKIPKIILDEEVNARLAKLLERLEKLGLTLEGYLASINKTGTDLRNEYESQSFAAISLELILNNIARNEKIEISEEELQASLGAASADPKLAEELSSPDKKSLLEAVLKRRKALGFLVALS</sequence>
<dbReference type="EMBL" id="MGGB01000050">
    <property type="protein sequence ID" value="OGM18285.1"/>
    <property type="molecule type" value="Genomic_DNA"/>
</dbReference>
<feature type="domain" description="Trigger factor C-terminal" evidence="5">
    <location>
        <begin position="160"/>
        <end position="300"/>
    </location>
</feature>
<dbReference type="InterPro" id="IPR037041">
    <property type="entry name" value="Trigger_fac_C_sf"/>
</dbReference>
<dbReference type="InterPro" id="IPR036611">
    <property type="entry name" value="Trigger_fac_ribosome-bd_sf"/>
</dbReference>
<dbReference type="GO" id="GO:0006457">
    <property type="term" value="P:protein folding"/>
    <property type="evidence" value="ECO:0007669"/>
    <property type="project" value="InterPro"/>
</dbReference>
<evidence type="ECO:0000259" key="5">
    <source>
        <dbReference type="Pfam" id="PF05698"/>
    </source>
</evidence>